<name>A0AAV5W877_9BILA</name>
<proteinExistence type="predicted"/>
<organism evidence="1 2">
    <name type="scientific">Pristionchus fissidentatus</name>
    <dbReference type="NCBI Taxonomy" id="1538716"/>
    <lineage>
        <taxon>Eukaryota</taxon>
        <taxon>Metazoa</taxon>
        <taxon>Ecdysozoa</taxon>
        <taxon>Nematoda</taxon>
        <taxon>Chromadorea</taxon>
        <taxon>Rhabditida</taxon>
        <taxon>Rhabditina</taxon>
        <taxon>Diplogasteromorpha</taxon>
        <taxon>Diplogasteroidea</taxon>
        <taxon>Neodiplogasteridae</taxon>
        <taxon>Pristionchus</taxon>
    </lineage>
</organism>
<sequence>LSHSKGLSVEIGKNMQQTVLRQARQFVHFLSIVPRNRLLKFCPIWPCHLFTNFEIERYGILNEAALAFEHLQRHSHHFT</sequence>
<protein>
    <submittedName>
        <fullName evidence="1">Uncharacterized protein</fullName>
    </submittedName>
</protein>
<comment type="caution">
    <text evidence="1">The sequence shown here is derived from an EMBL/GenBank/DDBJ whole genome shotgun (WGS) entry which is preliminary data.</text>
</comment>
<dbReference type="EMBL" id="BTSY01000005">
    <property type="protein sequence ID" value="GMT26924.1"/>
    <property type="molecule type" value="Genomic_DNA"/>
</dbReference>
<reference evidence="1" key="1">
    <citation type="submission" date="2023-10" db="EMBL/GenBank/DDBJ databases">
        <title>Genome assembly of Pristionchus species.</title>
        <authorList>
            <person name="Yoshida K."/>
            <person name="Sommer R.J."/>
        </authorList>
    </citation>
    <scope>NUCLEOTIDE SEQUENCE</scope>
    <source>
        <strain evidence="1">RS5133</strain>
    </source>
</reference>
<feature type="non-terminal residue" evidence="1">
    <location>
        <position position="79"/>
    </location>
</feature>
<keyword evidence="2" id="KW-1185">Reference proteome</keyword>
<feature type="non-terminal residue" evidence="1">
    <location>
        <position position="1"/>
    </location>
</feature>
<dbReference type="AlphaFoldDB" id="A0AAV5W877"/>
<accession>A0AAV5W877</accession>
<evidence type="ECO:0000313" key="1">
    <source>
        <dbReference type="EMBL" id="GMT26924.1"/>
    </source>
</evidence>
<evidence type="ECO:0000313" key="2">
    <source>
        <dbReference type="Proteomes" id="UP001432322"/>
    </source>
</evidence>
<gene>
    <name evidence="1" type="ORF">PFISCL1PPCAC_18221</name>
</gene>
<dbReference type="Proteomes" id="UP001432322">
    <property type="component" value="Unassembled WGS sequence"/>
</dbReference>